<evidence type="ECO:0000259" key="3">
    <source>
        <dbReference type="Pfam" id="PF13649"/>
    </source>
</evidence>
<dbReference type="PANTHER" id="PTHR43861">
    <property type="entry name" value="TRANS-ACONITATE 2-METHYLTRANSFERASE-RELATED"/>
    <property type="match status" value="1"/>
</dbReference>
<evidence type="ECO:0000313" key="4">
    <source>
        <dbReference type="EMBL" id="PSG90612.1"/>
    </source>
</evidence>
<proteinExistence type="predicted"/>
<keyword evidence="1 4" id="KW-0489">Methyltransferase</keyword>
<dbReference type="GO" id="GO:0032259">
    <property type="term" value="P:methylation"/>
    <property type="evidence" value="ECO:0007669"/>
    <property type="project" value="UniProtKB-KW"/>
</dbReference>
<dbReference type="InterPro" id="IPR029063">
    <property type="entry name" value="SAM-dependent_MTases_sf"/>
</dbReference>
<name>A0A2T1NDT7_9FLAO</name>
<evidence type="ECO:0000256" key="1">
    <source>
        <dbReference type="ARBA" id="ARBA00022603"/>
    </source>
</evidence>
<dbReference type="RefSeq" id="WP_106462752.1">
    <property type="nucleotide sequence ID" value="NZ_PXOQ01000007.1"/>
</dbReference>
<keyword evidence="2 4" id="KW-0808">Transferase</keyword>
<feature type="domain" description="Methyltransferase" evidence="3">
    <location>
        <begin position="45"/>
        <end position="140"/>
    </location>
</feature>
<dbReference type="SUPFAM" id="SSF53335">
    <property type="entry name" value="S-adenosyl-L-methionine-dependent methyltransferases"/>
    <property type="match status" value="1"/>
</dbReference>
<dbReference type="InterPro" id="IPR041698">
    <property type="entry name" value="Methyltransf_25"/>
</dbReference>
<organism evidence="4 5">
    <name type="scientific">Aurantibacter aestuarii</name>
    <dbReference type="NCBI Taxonomy" id="1266046"/>
    <lineage>
        <taxon>Bacteria</taxon>
        <taxon>Pseudomonadati</taxon>
        <taxon>Bacteroidota</taxon>
        <taxon>Flavobacteriia</taxon>
        <taxon>Flavobacteriales</taxon>
        <taxon>Flavobacteriaceae</taxon>
        <taxon>Aurantibacter</taxon>
    </lineage>
</organism>
<dbReference type="Gene3D" id="3.40.50.150">
    <property type="entry name" value="Vaccinia Virus protein VP39"/>
    <property type="match status" value="1"/>
</dbReference>
<sequence>MTNSFDVASNTYDITFTYSKVGMAQRQIVYKHLDVVFKTNKTLKILELNCGTGYDALQFAKKGHHVLATDISSRMISVCQNKNKLKNLEFKTLDINAISQTDFSNKFDIIFSNFGGLNCLSSAEIHQFFKNASQLLSDKGKLILVIMPKLCIWERLYFSLKNEFKKAKRRQTNDFIQANVNGVKVKTWYYNPQDLIALSHSTYNINTLKPIGLTVPPSYLEQSFLSSKFCLSLFKFLDSIFTHKRFATYADHFLMELELK</sequence>
<evidence type="ECO:0000256" key="2">
    <source>
        <dbReference type="ARBA" id="ARBA00022679"/>
    </source>
</evidence>
<dbReference type="PANTHER" id="PTHR43861:SF1">
    <property type="entry name" value="TRANS-ACONITATE 2-METHYLTRANSFERASE"/>
    <property type="match status" value="1"/>
</dbReference>
<protein>
    <submittedName>
        <fullName evidence="4">Class I SAM-dependent methyltransferase</fullName>
    </submittedName>
</protein>
<dbReference type="GO" id="GO:0008168">
    <property type="term" value="F:methyltransferase activity"/>
    <property type="evidence" value="ECO:0007669"/>
    <property type="project" value="UniProtKB-KW"/>
</dbReference>
<dbReference type="EMBL" id="PXOQ01000007">
    <property type="protein sequence ID" value="PSG90612.1"/>
    <property type="molecule type" value="Genomic_DNA"/>
</dbReference>
<comment type="caution">
    <text evidence="4">The sequence shown here is derived from an EMBL/GenBank/DDBJ whole genome shotgun (WGS) entry which is preliminary data.</text>
</comment>
<reference evidence="4 5" key="1">
    <citation type="submission" date="2018-03" db="EMBL/GenBank/DDBJ databases">
        <title>Mesoflavibacter sp. HG37 and Mesoflavibacter sp. HG96 sp.nov., two marine bacteria isolated from seawater of Western Pacific Ocean.</title>
        <authorList>
            <person name="Cheng H."/>
            <person name="Wu Y.-H."/>
            <person name="Guo L.-L."/>
            <person name="Xu X.-W."/>
        </authorList>
    </citation>
    <scope>NUCLEOTIDE SEQUENCE [LARGE SCALE GENOMIC DNA]</scope>
    <source>
        <strain evidence="4 5">KCTC 32269</strain>
    </source>
</reference>
<evidence type="ECO:0000313" key="5">
    <source>
        <dbReference type="Proteomes" id="UP000238426"/>
    </source>
</evidence>
<gene>
    <name evidence="4" type="ORF">C7H52_04835</name>
</gene>
<dbReference type="Pfam" id="PF13649">
    <property type="entry name" value="Methyltransf_25"/>
    <property type="match status" value="1"/>
</dbReference>
<keyword evidence="5" id="KW-1185">Reference proteome</keyword>
<dbReference type="AlphaFoldDB" id="A0A2T1NDT7"/>
<dbReference type="CDD" id="cd02440">
    <property type="entry name" value="AdoMet_MTases"/>
    <property type="match status" value="1"/>
</dbReference>
<accession>A0A2T1NDT7</accession>
<dbReference type="Proteomes" id="UP000238426">
    <property type="component" value="Unassembled WGS sequence"/>
</dbReference>
<dbReference type="OrthoDB" id="529208at2"/>